<dbReference type="InterPro" id="IPR003594">
    <property type="entry name" value="HATPase_dom"/>
</dbReference>
<gene>
    <name evidence="3" type="ORF">SAMN05216259_101491</name>
</gene>
<name>A0A1G9W2Q2_9ACTN</name>
<dbReference type="SUPFAM" id="SSF55785">
    <property type="entry name" value="PYP-like sensor domain (PAS domain)"/>
    <property type="match status" value="1"/>
</dbReference>
<dbReference type="GO" id="GO:0016791">
    <property type="term" value="F:phosphatase activity"/>
    <property type="evidence" value="ECO:0007669"/>
    <property type="project" value="TreeGrafter"/>
</dbReference>
<dbReference type="FunFam" id="3.30.565.10:FF:000028">
    <property type="entry name" value="PAS sensor protein"/>
    <property type="match status" value="1"/>
</dbReference>
<keyword evidence="4" id="KW-1185">Reference proteome</keyword>
<dbReference type="CDD" id="cd16936">
    <property type="entry name" value="HATPase_RsbW-like"/>
    <property type="match status" value="1"/>
</dbReference>
<keyword evidence="1" id="KW-0378">Hydrolase</keyword>
<reference evidence="3 4" key="1">
    <citation type="submission" date="2016-10" db="EMBL/GenBank/DDBJ databases">
        <authorList>
            <person name="de Groot N.N."/>
        </authorList>
    </citation>
    <scope>NUCLEOTIDE SEQUENCE [LARGE SCALE GENOMIC DNA]</scope>
    <source>
        <strain evidence="3 4">CGMCC 4.2022</strain>
    </source>
</reference>
<feature type="domain" description="PPM-type phosphatase" evidence="2">
    <location>
        <begin position="444"/>
        <end position="664"/>
    </location>
</feature>
<dbReference type="InterPro" id="IPR052016">
    <property type="entry name" value="Bact_Sigma-Reg"/>
</dbReference>
<dbReference type="PANTHER" id="PTHR43156:SF2">
    <property type="entry name" value="STAGE II SPORULATION PROTEIN E"/>
    <property type="match status" value="1"/>
</dbReference>
<dbReference type="AlphaFoldDB" id="A0A1G9W2Q2"/>
<evidence type="ECO:0000256" key="1">
    <source>
        <dbReference type="ARBA" id="ARBA00022801"/>
    </source>
</evidence>
<dbReference type="InterPro" id="IPR013656">
    <property type="entry name" value="PAS_4"/>
</dbReference>
<evidence type="ECO:0000313" key="3">
    <source>
        <dbReference type="EMBL" id="SDM78770.1"/>
    </source>
</evidence>
<organism evidence="3 4">
    <name type="scientific">Actinacidiphila guanduensis</name>
    <dbReference type="NCBI Taxonomy" id="310781"/>
    <lineage>
        <taxon>Bacteria</taxon>
        <taxon>Bacillati</taxon>
        <taxon>Actinomycetota</taxon>
        <taxon>Actinomycetes</taxon>
        <taxon>Kitasatosporales</taxon>
        <taxon>Streptomycetaceae</taxon>
        <taxon>Actinacidiphila</taxon>
    </lineage>
</organism>
<dbReference type="Pfam" id="PF07228">
    <property type="entry name" value="SpoIIE"/>
    <property type="match status" value="1"/>
</dbReference>
<evidence type="ECO:0000259" key="2">
    <source>
        <dbReference type="SMART" id="SM00331"/>
    </source>
</evidence>
<protein>
    <submittedName>
        <fullName evidence="3">Serine phosphatase RsbU, regulator of sigma subunit</fullName>
    </submittedName>
</protein>
<dbReference type="OrthoDB" id="118142at2"/>
<dbReference type="Gene3D" id="3.30.450.40">
    <property type="match status" value="1"/>
</dbReference>
<dbReference type="Proteomes" id="UP000199341">
    <property type="component" value="Unassembled WGS sequence"/>
</dbReference>
<proteinExistence type="predicted"/>
<dbReference type="InterPro" id="IPR036890">
    <property type="entry name" value="HATPase_C_sf"/>
</dbReference>
<sequence length="803" mass="85893">MNHQDDPGDQGYCLGRLAAVGLDAEGTVTSWSDEAAALLEQPAASVLGHPFLRLLIATPGDPAPSALPASGIVRLRQGAAGEVAVCLRLIALEPPARGSVLLLAPAGAAREWGHAVSLLRAIMRQESLGFGIHGDDLRVQLTNLTAGGPHTAPVAPGDRLQDYLPAPDAAAVEAVFSEVLRTGEPVLRHRQRTRSRVTPEHHWVFSLSAFRLEDADGRPTGVAAMVRDITEEERVQRDRELLHRAALRIGPSLRPDRIARALADVIVEGFADYASVDLYEPVLLGDSAPTDRQGGRTRFVRAAAARAAGPWPEQLLQVGAPYPALPDSPALRRLQHGETLVLDRGQVESALGDPGLTRTMVPAAATSLAVAPLIAGGGVLGSVSAWRTADSDRFDAGEGELLTEIASRAAIGVENARRFTREHQAAAVLRERLLPPTLTDTPAAETAGAYRSADSGTGVSGDWFDVIELPSMRTAFVIGDVIGHDLAAAATMGRLRTAIQTYADLELEPSEILARAEQLVARMAAEAGPEQWDTVGATCLCAVYDPTTCTCVLASAGHPSPLLIGPDGTTRILDLPHNPPLSAGGTPFLSATVDMAPGSVLAMYTDGLLRTPEFRSGWDWQRVQDELGAGMREHRPLRKWCDGLMPAPTEATLSDDVAILLARTRRVDPGDVSHWEFRADPASVADARTLAERQLADWHLEHLAFTAELVISELITNAIRYAEGPVSLRLIRGRALICEVGDDSNTQPRLIRAAETDEGGRGLYIVAQCTSRWGCRYGQKGKTIWTELPLSGEEDRAPHLVPS</sequence>
<dbReference type="Pfam" id="PF08448">
    <property type="entry name" value="PAS_4"/>
    <property type="match status" value="1"/>
</dbReference>
<dbReference type="SMART" id="SM00331">
    <property type="entry name" value="PP2C_SIG"/>
    <property type="match status" value="1"/>
</dbReference>
<dbReference type="InterPro" id="IPR029016">
    <property type="entry name" value="GAF-like_dom_sf"/>
</dbReference>
<evidence type="ECO:0000313" key="4">
    <source>
        <dbReference type="Proteomes" id="UP000199341"/>
    </source>
</evidence>
<dbReference type="Pfam" id="PF13581">
    <property type="entry name" value="HATPase_c_2"/>
    <property type="match status" value="1"/>
</dbReference>
<dbReference type="RefSeq" id="WP_093782534.1">
    <property type="nucleotide sequence ID" value="NZ_FNIE01000001.1"/>
</dbReference>
<dbReference type="Pfam" id="PF01590">
    <property type="entry name" value="GAF"/>
    <property type="match status" value="1"/>
</dbReference>
<dbReference type="InterPro" id="IPR003018">
    <property type="entry name" value="GAF"/>
</dbReference>
<dbReference type="Gene3D" id="3.60.40.10">
    <property type="entry name" value="PPM-type phosphatase domain"/>
    <property type="match status" value="1"/>
</dbReference>
<dbReference type="SUPFAM" id="SSF81606">
    <property type="entry name" value="PP2C-like"/>
    <property type="match status" value="1"/>
</dbReference>
<dbReference type="SUPFAM" id="SSF55781">
    <property type="entry name" value="GAF domain-like"/>
    <property type="match status" value="1"/>
</dbReference>
<dbReference type="InterPro" id="IPR035965">
    <property type="entry name" value="PAS-like_dom_sf"/>
</dbReference>
<dbReference type="PANTHER" id="PTHR43156">
    <property type="entry name" value="STAGE II SPORULATION PROTEIN E-RELATED"/>
    <property type="match status" value="1"/>
</dbReference>
<dbReference type="InterPro" id="IPR036457">
    <property type="entry name" value="PPM-type-like_dom_sf"/>
</dbReference>
<dbReference type="EMBL" id="FNIE01000001">
    <property type="protein sequence ID" value="SDM78770.1"/>
    <property type="molecule type" value="Genomic_DNA"/>
</dbReference>
<dbReference type="SUPFAM" id="SSF55874">
    <property type="entry name" value="ATPase domain of HSP90 chaperone/DNA topoisomerase II/histidine kinase"/>
    <property type="match status" value="1"/>
</dbReference>
<accession>A0A1G9W2Q2</accession>
<dbReference type="Gene3D" id="3.30.450.20">
    <property type="entry name" value="PAS domain"/>
    <property type="match status" value="1"/>
</dbReference>
<dbReference type="STRING" id="310781.SAMN05216259_101491"/>
<dbReference type="InterPro" id="IPR001932">
    <property type="entry name" value="PPM-type_phosphatase-like_dom"/>
</dbReference>
<dbReference type="Gene3D" id="3.30.565.10">
    <property type="entry name" value="Histidine kinase-like ATPase, C-terminal domain"/>
    <property type="match status" value="1"/>
</dbReference>